<comment type="catalytic activity">
    <reaction evidence="7">
        <text>a secondary alcohol + NAD(+) = a ketone + NADH + H(+)</text>
        <dbReference type="Rhea" id="RHEA:10740"/>
        <dbReference type="ChEBI" id="CHEBI:15378"/>
        <dbReference type="ChEBI" id="CHEBI:17087"/>
        <dbReference type="ChEBI" id="CHEBI:35681"/>
        <dbReference type="ChEBI" id="CHEBI:57540"/>
        <dbReference type="ChEBI" id="CHEBI:57945"/>
        <dbReference type="EC" id="1.1.1.1"/>
    </reaction>
</comment>
<evidence type="ECO:0000313" key="12">
    <source>
        <dbReference type="Proteomes" id="UP000284057"/>
    </source>
</evidence>
<keyword evidence="5 9" id="KW-0862">Zinc</keyword>
<gene>
    <name evidence="11" type="ORF">DY240_31130</name>
</gene>
<keyword evidence="12" id="KW-1185">Reference proteome</keyword>
<dbReference type="GO" id="GO:0008270">
    <property type="term" value="F:zinc ion binding"/>
    <property type="evidence" value="ECO:0007669"/>
    <property type="project" value="InterPro"/>
</dbReference>
<evidence type="ECO:0000313" key="11">
    <source>
        <dbReference type="EMBL" id="RIQ10869.1"/>
    </source>
</evidence>
<dbReference type="GO" id="GO:0004022">
    <property type="term" value="F:alcohol dehydrogenase (NAD+) activity"/>
    <property type="evidence" value="ECO:0007669"/>
    <property type="project" value="UniProtKB-EC"/>
</dbReference>
<evidence type="ECO:0000256" key="3">
    <source>
        <dbReference type="ARBA" id="ARBA00013190"/>
    </source>
</evidence>
<dbReference type="InterPro" id="IPR002328">
    <property type="entry name" value="ADH_Zn_CS"/>
</dbReference>
<protein>
    <recommendedName>
        <fullName evidence="3">alcohol dehydrogenase</fullName>
        <ecNumber evidence="3">1.1.1.1</ecNumber>
    </recommendedName>
</protein>
<dbReference type="PANTHER" id="PTHR42940">
    <property type="entry name" value="ALCOHOL DEHYDROGENASE 1-RELATED"/>
    <property type="match status" value="1"/>
</dbReference>
<evidence type="ECO:0000256" key="5">
    <source>
        <dbReference type="ARBA" id="ARBA00022833"/>
    </source>
</evidence>
<comment type="caution">
    <text evidence="11">The sequence shown here is derived from an EMBL/GenBank/DDBJ whole genome shotgun (WGS) entry which is preliminary data.</text>
</comment>
<dbReference type="InterPro" id="IPR020843">
    <property type="entry name" value="ER"/>
</dbReference>
<accession>A0A418KFZ0</accession>
<dbReference type="InterPro" id="IPR011032">
    <property type="entry name" value="GroES-like_sf"/>
</dbReference>
<evidence type="ECO:0000256" key="2">
    <source>
        <dbReference type="ARBA" id="ARBA00008072"/>
    </source>
</evidence>
<reference evidence="11 12" key="1">
    <citation type="submission" date="2018-09" db="EMBL/GenBank/DDBJ databases">
        <title>Isolation, diversity and antifungal activity of actinobacteria from wheat.</title>
        <authorList>
            <person name="Han C."/>
        </authorList>
    </citation>
    <scope>NUCLEOTIDE SEQUENCE [LARGE SCALE GENOMIC DNA]</scope>
    <source>
        <strain evidence="11 12">NEAU-YY265</strain>
    </source>
</reference>
<dbReference type="Pfam" id="PF00107">
    <property type="entry name" value="ADH_zinc_N"/>
    <property type="match status" value="1"/>
</dbReference>
<dbReference type="Gene3D" id="3.40.50.720">
    <property type="entry name" value="NAD(P)-binding Rossmann-like Domain"/>
    <property type="match status" value="1"/>
</dbReference>
<evidence type="ECO:0000256" key="4">
    <source>
        <dbReference type="ARBA" id="ARBA00022723"/>
    </source>
</evidence>
<dbReference type="InterPro" id="IPR013154">
    <property type="entry name" value="ADH-like_N"/>
</dbReference>
<evidence type="ECO:0000256" key="8">
    <source>
        <dbReference type="ARBA" id="ARBA00049243"/>
    </source>
</evidence>
<dbReference type="EC" id="1.1.1.1" evidence="3"/>
<dbReference type="Proteomes" id="UP000284057">
    <property type="component" value="Unassembled WGS sequence"/>
</dbReference>
<dbReference type="SUPFAM" id="SSF51735">
    <property type="entry name" value="NAD(P)-binding Rossmann-fold domains"/>
    <property type="match status" value="1"/>
</dbReference>
<keyword evidence="4 9" id="KW-0479">Metal-binding</keyword>
<dbReference type="SUPFAM" id="SSF50129">
    <property type="entry name" value="GroES-like"/>
    <property type="match status" value="1"/>
</dbReference>
<dbReference type="SMART" id="SM00829">
    <property type="entry name" value="PKS_ER"/>
    <property type="match status" value="1"/>
</dbReference>
<dbReference type="GO" id="GO:0005737">
    <property type="term" value="C:cytoplasm"/>
    <property type="evidence" value="ECO:0007669"/>
    <property type="project" value="TreeGrafter"/>
</dbReference>
<comment type="similarity">
    <text evidence="2 9">Belongs to the zinc-containing alcohol dehydrogenase family.</text>
</comment>
<organism evidence="11 12">
    <name type="scientific">Jiangella rhizosphaerae</name>
    <dbReference type="NCBI Taxonomy" id="2293569"/>
    <lineage>
        <taxon>Bacteria</taxon>
        <taxon>Bacillati</taxon>
        <taxon>Actinomycetota</taxon>
        <taxon>Actinomycetes</taxon>
        <taxon>Jiangellales</taxon>
        <taxon>Jiangellaceae</taxon>
        <taxon>Jiangella</taxon>
    </lineage>
</organism>
<comment type="cofactor">
    <cofactor evidence="1 9">
        <name>Zn(2+)</name>
        <dbReference type="ChEBI" id="CHEBI:29105"/>
    </cofactor>
</comment>
<evidence type="ECO:0000259" key="10">
    <source>
        <dbReference type="SMART" id="SM00829"/>
    </source>
</evidence>
<evidence type="ECO:0000256" key="6">
    <source>
        <dbReference type="ARBA" id="ARBA00023002"/>
    </source>
</evidence>
<proteinExistence type="inferred from homology"/>
<dbReference type="EMBL" id="QUAL01000441">
    <property type="protein sequence ID" value="RIQ10869.1"/>
    <property type="molecule type" value="Genomic_DNA"/>
</dbReference>
<dbReference type="InterPro" id="IPR036291">
    <property type="entry name" value="NAD(P)-bd_dom_sf"/>
</dbReference>
<keyword evidence="6" id="KW-0560">Oxidoreductase</keyword>
<comment type="catalytic activity">
    <reaction evidence="8">
        <text>a primary alcohol + NAD(+) = an aldehyde + NADH + H(+)</text>
        <dbReference type="Rhea" id="RHEA:10736"/>
        <dbReference type="ChEBI" id="CHEBI:15378"/>
        <dbReference type="ChEBI" id="CHEBI:15734"/>
        <dbReference type="ChEBI" id="CHEBI:17478"/>
        <dbReference type="ChEBI" id="CHEBI:57540"/>
        <dbReference type="ChEBI" id="CHEBI:57945"/>
        <dbReference type="EC" id="1.1.1.1"/>
    </reaction>
</comment>
<evidence type="ECO:0000256" key="7">
    <source>
        <dbReference type="ARBA" id="ARBA00049164"/>
    </source>
</evidence>
<evidence type="ECO:0000256" key="1">
    <source>
        <dbReference type="ARBA" id="ARBA00001947"/>
    </source>
</evidence>
<feature type="domain" description="Enoyl reductase (ER)" evidence="10">
    <location>
        <begin position="10"/>
        <end position="333"/>
    </location>
</feature>
<dbReference type="OrthoDB" id="3567264at2"/>
<name>A0A418KFZ0_9ACTN</name>
<dbReference type="PANTHER" id="PTHR42940:SF8">
    <property type="entry name" value="VACUOLAR PROTEIN SORTING-ASSOCIATED PROTEIN 11"/>
    <property type="match status" value="1"/>
</dbReference>
<sequence length="339" mass="35573">MKAVIVPEVKAAWELHERPVPEPGPKEVLVRIHACAICGTDLWLAHGVLSFREFPLLMGHEGVGEVVAVGAGVTERKVGDRVGMPMMQKRCGACAFCREEHPNSFVTAGNCANPTLTGVNVDGAFAEYLATDVGGTVLLPDGLSYEDAAPTLCAGYTVWAGIRRADARPGARVAVVGLGGIGHFAVQFAKAVGYHVIVVTRTPDKHELARELGADDVVADGAALEEIGGADVILHTSSSHAAVIDAMTGLRPWGKVVLMGIGLDDLAIPALSLTTHSHQIIGSAHNGLEYLSEALDIVASGRVKPMTELFAVEQANDAYEKAAAGEVRFKAVVTFGLDS</sequence>
<dbReference type="InterPro" id="IPR013149">
    <property type="entry name" value="ADH-like_C"/>
</dbReference>
<dbReference type="Pfam" id="PF08240">
    <property type="entry name" value="ADH_N"/>
    <property type="match status" value="1"/>
</dbReference>
<dbReference type="PROSITE" id="PS00059">
    <property type="entry name" value="ADH_ZINC"/>
    <property type="match status" value="1"/>
</dbReference>
<dbReference type="AlphaFoldDB" id="A0A418KFZ0"/>
<evidence type="ECO:0000256" key="9">
    <source>
        <dbReference type="RuleBase" id="RU361277"/>
    </source>
</evidence>
<dbReference type="Gene3D" id="3.90.180.10">
    <property type="entry name" value="Medium-chain alcohol dehydrogenases, catalytic domain"/>
    <property type="match status" value="1"/>
</dbReference>